<evidence type="ECO:0000313" key="4">
    <source>
        <dbReference type="Proteomes" id="UP000187059"/>
    </source>
</evidence>
<dbReference type="STRING" id="1250539.Ga0080574_TMP2712"/>
<dbReference type="PANTHER" id="PTHR35848">
    <property type="entry name" value="OXALATE-BINDING PROTEIN"/>
    <property type="match status" value="1"/>
</dbReference>
<dbReference type="EMBL" id="CP015093">
    <property type="protein sequence ID" value="APZ53046.1"/>
    <property type="molecule type" value="Genomic_DNA"/>
</dbReference>
<dbReference type="Gene3D" id="2.60.120.10">
    <property type="entry name" value="Jelly Rolls"/>
    <property type="match status" value="1"/>
</dbReference>
<evidence type="ECO:0000259" key="2">
    <source>
        <dbReference type="Pfam" id="PF07883"/>
    </source>
</evidence>
<keyword evidence="1" id="KW-0479">Metal-binding</keyword>
<sequence>MPKFTPETARTEQNTDGPCGAYEALLFSDSGGLTQFGAFVEILPPGSCSSIRHWHATEDEMIYVLAGEVTVHEGAARYTLSPGEAATFPAGVAEGHYLENAGGAPVRYLVIGTRGMADVVTYPDHDRIVRLTRDPETQDIVSREITTFDGTPAGSPYDPE</sequence>
<dbReference type="OrthoDB" id="5290459at2"/>
<dbReference type="InterPro" id="IPR051610">
    <property type="entry name" value="GPI/OXD"/>
</dbReference>
<dbReference type="Proteomes" id="UP000187059">
    <property type="component" value="Chromosome"/>
</dbReference>
<dbReference type="AlphaFoldDB" id="A0A1P8UUL6"/>
<dbReference type="KEGG" id="paby:Ga0080574_TMP2712"/>
<dbReference type="SUPFAM" id="SSF51182">
    <property type="entry name" value="RmlC-like cupins"/>
    <property type="match status" value="1"/>
</dbReference>
<protein>
    <recommendedName>
        <fullName evidence="2">Cupin type-2 domain-containing protein</fullName>
    </recommendedName>
</protein>
<dbReference type="InterPro" id="IPR014710">
    <property type="entry name" value="RmlC-like_jellyroll"/>
</dbReference>
<gene>
    <name evidence="3" type="ORF">Ga0080574_TMP2712</name>
</gene>
<name>A0A1P8UUL6_9RHOB</name>
<feature type="domain" description="Cupin type-2" evidence="2">
    <location>
        <begin position="40"/>
        <end position="111"/>
    </location>
</feature>
<dbReference type="GO" id="GO:0046872">
    <property type="term" value="F:metal ion binding"/>
    <property type="evidence" value="ECO:0007669"/>
    <property type="project" value="UniProtKB-KW"/>
</dbReference>
<keyword evidence="4" id="KW-1185">Reference proteome</keyword>
<proteinExistence type="predicted"/>
<organism evidence="3 4">
    <name type="scientific">Salipiger abyssi</name>
    <dbReference type="NCBI Taxonomy" id="1250539"/>
    <lineage>
        <taxon>Bacteria</taxon>
        <taxon>Pseudomonadati</taxon>
        <taxon>Pseudomonadota</taxon>
        <taxon>Alphaproteobacteria</taxon>
        <taxon>Rhodobacterales</taxon>
        <taxon>Roseobacteraceae</taxon>
        <taxon>Salipiger</taxon>
    </lineage>
</organism>
<reference evidence="3 4" key="1">
    <citation type="submission" date="2016-04" db="EMBL/GenBank/DDBJ databases">
        <title>Deep-sea bacteria in the southern Pacific.</title>
        <authorList>
            <person name="Tang K."/>
        </authorList>
    </citation>
    <scope>NUCLEOTIDE SEQUENCE [LARGE SCALE GENOMIC DNA]</scope>
    <source>
        <strain evidence="3 4">JLT2014</strain>
    </source>
</reference>
<dbReference type="PANTHER" id="PTHR35848:SF9">
    <property type="entry name" value="SLL1358 PROTEIN"/>
    <property type="match status" value="1"/>
</dbReference>
<dbReference type="RefSeq" id="WP_076700141.1">
    <property type="nucleotide sequence ID" value="NZ_CP015093.1"/>
</dbReference>
<dbReference type="Pfam" id="PF07883">
    <property type="entry name" value="Cupin_2"/>
    <property type="match status" value="1"/>
</dbReference>
<dbReference type="InterPro" id="IPR011051">
    <property type="entry name" value="RmlC_Cupin_sf"/>
</dbReference>
<evidence type="ECO:0000313" key="3">
    <source>
        <dbReference type="EMBL" id="APZ53046.1"/>
    </source>
</evidence>
<dbReference type="InterPro" id="IPR013096">
    <property type="entry name" value="Cupin_2"/>
</dbReference>
<accession>A0A1P8UUL6</accession>
<evidence type="ECO:0000256" key="1">
    <source>
        <dbReference type="ARBA" id="ARBA00022723"/>
    </source>
</evidence>
<dbReference type="CDD" id="cd02224">
    <property type="entry name" value="cupin_SPO2919-like"/>
    <property type="match status" value="1"/>
</dbReference>